<dbReference type="AlphaFoldDB" id="A0A0A1TGP4"/>
<dbReference type="HOGENOM" id="CLU_909608_0_0_1"/>
<reference evidence="2 3" key="1">
    <citation type="journal article" date="2015" name="Genome Announc.">
        <title>Draft Genome Sequence and Gene Annotation of the Entomopathogenic Fungus Verticillium hemipterigenum.</title>
        <authorList>
            <person name="Horn F."/>
            <person name="Habel A."/>
            <person name="Scharf D.H."/>
            <person name="Dworschak J."/>
            <person name="Brakhage A.A."/>
            <person name="Guthke R."/>
            <person name="Hertweck C."/>
            <person name="Linde J."/>
        </authorList>
    </citation>
    <scope>NUCLEOTIDE SEQUENCE [LARGE SCALE GENOMIC DNA]</scope>
</reference>
<gene>
    <name evidence="2" type="ORF">VHEMI04559</name>
</gene>
<evidence type="ECO:0000313" key="2">
    <source>
        <dbReference type="EMBL" id="CEJ87938.1"/>
    </source>
</evidence>
<organism evidence="2 3">
    <name type="scientific">[Torrubiella] hemipterigena</name>
    <dbReference type="NCBI Taxonomy" id="1531966"/>
    <lineage>
        <taxon>Eukaryota</taxon>
        <taxon>Fungi</taxon>
        <taxon>Dikarya</taxon>
        <taxon>Ascomycota</taxon>
        <taxon>Pezizomycotina</taxon>
        <taxon>Sordariomycetes</taxon>
        <taxon>Hypocreomycetidae</taxon>
        <taxon>Hypocreales</taxon>
        <taxon>Clavicipitaceae</taxon>
        <taxon>Clavicipitaceae incertae sedis</taxon>
        <taxon>'Torrubiella' clade</taxon>
    </lineage>
</organism>
<feature type="signal peptide" evidence="1">
    <location>
        <begin position="1"/>
        <end position="18"/>
    </location>
</feature>
<accession>A0A0A1TGP4</accession>
<dbReference type="OrthoDB" id="4524870at2759"/>
<evidence type="ECO:0000256" key="1">
    <source>
        <dbReference type="SAM" id="SignalP"/>
    </source>
</evidence>
<evidence type="ECO:0000313" key="3">
    <source>
        <dbReference type="Proteomes" id="UP000039046"/>
    </source>
</evidence>
<keyword evidence="3" id="KW-1185">Reference proteome</keyword>
<protein>
    <submittedName>
        <fullName evidence="2">Uncharacterized protein</fullName>
    </submittedName>
</protein>
<name>A0A0A1TGP4_9HYPO</name>
<dbReference type="Proteomes" id="UP000039046">
    <property type="component" value="Unassembled WGS sequence"/>
</dbReference>
<proteinExistence type="predicted"/>
<feature type="chain" id="PRO_5001979671" evidence="1">
    <location>
        <begin position="19"/>
        <end position="317"/>
    </location>
</feature>
<keyword evidence="1" id="KW-0732">Signal</keyword>
<sequence>MRSHQHIAALALVAAASAQDCDYGKGHNCIKAQTTASVALPIPTLFPSASPPTFVYAIDDLDHADIIAITANNNGVKVPSASANGPMQAVSWWFSYDNGTVNLDSKQERAYTAWALESNSTSDLGGADGGCEGLLGADCVADLKTLFTDKSTLQIGSTAASGALFKFFATPPKNLRCPSIFWGDGSGRDLTLYGTSDTRPLVLNAQWFARLSSKLLLGAKPVPGNASYTHGMTAMRFRSFEKQKELAIVAFSLGYPAGGPGDRANNTLSMACLRAGAAAKDSTGGSESSGDKNNSGAALGISMGAMATAAMVLLLSM</sequence>
<dbReference type="EMBL" id="CDHN01000002">
    <property type="protein sequence ID" value="CEJ87938.1"/>
    <property type="molecule type" value="Genomic_DNA"/>
</dbReference>